<evidence type="ECO:0000313" key="2">
    <source>
        <dbReference type="EMBL" id="STO20925.1"/>
    </source>
</evidence>
<organism evidence="2 3">
    <name type="scientific">Fluoribacter dumoffii</name>
    <dbReference type="NCBI Taxonomy" id="463"/>
    <lineage>
        <taxon>Bacteria</taxon>
        <taxon>Pseudomonadati</taxon>
        <taxon>Pseudomonadota</taxon>
        <taxon>Gammaproteobacteria</taxon>
        <taxon>Legionellales</taxon>
        <taxon>Legionellaceae</taxon>
        <taxon>Fluoribacter</taxon>
    </lineage>
</organism>
<name>A0A377G7X0_9GAMM</name>
<gene>
    <name evidence="2" type="ORF">NCTC11370_00986</name>
</gene>
<evidence type="ECO:0000313" key="3">
    <source>
        <dbReference type="Proteomes" id="UP000254554"/>
    </source>
</evidence>
<dbReference type="EMBL" id="UGGT01000001">
    <property type="protein sequence ID" value="STO20925.1"/>
    <property type="molecule type" value="Genomic_DNA"/>
</dbReference>
<keyword evidence="1" id="KW-0472">Membrane</keyword>
<reference evidence="2 3" key="1">
    <citation type="submission" date="2018-06" db="EMBL/GenBank/DDBJ databases">
        <authorList>
            <consortium name="Pathogen Informatics"/>
            <person name="Doyle S."/>
        </authorList>
    </citation>
    <scope>NUCLEOTIDE SEQUENCE [LARGE SCALE GENOMIC DNA]</scope>
    <source>
        <strain evidence="2 3">NCTC11370</strain>
    </source>
</reference>
<feature type="transmembrane region" description="Helical" evidence="1">
    <location>
        <begin position="51"/>
        <end position="76"/>
    </location>
</feature>
<protein>
    <submittedName>
        <fullName evidence="2">Uncharacterized protein</fullName>
    </submittedName>
</protein>
<keyword evidence="1" id="KW-0812">Transmembrane</keyword>
<proteinExistence type="predicted"/>
<sequence>MMPHWLSVLFLLLTGVCLLVVAYHGYRVGELRGGTNLWCGVYRPTRKDNPLIFYFFLILYFSAGMSLCLWGLLSLLGMAPDIKFR</sequence>
<keyword evidence="3" id="KW-1185">Reference proteome</keyword>
<dbReference type="STRING" id="1094715.GCA_000236165_01436"/>
<evidence type="ECO:0000256" key="1">
    <source>
        <dbReference type="SAM" id="Phobius"/>
    </source>
</evidence>
<dbReference type="AlphaFoldDB" id="A0A377G7X0"/>
<dbReference type="Proteomes" id="UP000254554">
    <property type="component" value="Unassembled WGS sequence"/>
</dbReference>
<accession>A0A377G7X0</accession>
<keyword evidence="1" id="KW-1133">Transmembrane helix</keyword>